<evidence type="ECO:0000313" key="3">
    <source>
        <dbReference type="Proteomes" id="UP000076079"/>
    </source>
</evidence>
<proteinExistence type="predicted"/>
<evidence type="ECO:0000313" key="2">
    <source>
        <dbReference type="EMBL" id="AMY12485.1"/>
    </source>
</evidence>
<gene>
    <name evidence="2" type="ORF">LuPra_05761</name>
</gene>
<dbReference type="RefSeq" id="WP_157899809.1">
    <property type="nucleotide sequence ID" value="NZ_CP015136.1"/>
</dbReference>
<feature type="transmembrane region" description="Helical" evidence="1">
    <location>
        <begin position="7"/>
        <end position="26"/>
    </location>
</feature>
<accession>A0A143PUX9</accession>
<feature type="transmembrane region" description="Helical" evidence="1">
    <location>
        <begin position="77"/>
        <end position="101"/>
    </location>
</feature>
<reference evidence="2 3" key="1">
    <citation type="journal article" date="2016" name="Genome Announc.">
        <title>First Complete Genome Sequence of a Subdivision 6 Acidobacterium Strain.</title>
        <authorList>
            <person name="Huang S."/>
            <person name="Vieira S."/>
            <person name="Bunk B."/>
            <person name="Riedel T."/>
            <person name="Sproer C."/>
            <person name="Overmann J."/>
        </authorList>
    </citation>
    <scope>NUCLEOTIDE SEQUENCE [LARGE SCALE GENOMIC DNA]</scope>
    <source>
        <strain evidence="3">DSM 100886 HEG_-6_39</strain>
    </source>
</reference>
<feature type="transmembrane region" description="Helical" evidence="1">
    <location>
        <begin position="113"/>
        <end position="137"/>
    </location>
</feature>
<name>A0A143PUX9_LUTPR</name>
<keyword evidence="1" id="KW-0812">Transmembrane</keyword>
<organism evidence="2 3">
    <name type="scientific">Luteitalea pratensis</name>
    <dbReference type="NCBI Taxonomy" id="1855912"/>
    <lineage>
        <taxon>Bacteria</taxon>
        <taxon>Pseudomonadati</taxon>
        <taxon>Acidobacteriota</taxon>
        <taxon>Vicinamibacteria</taxon>
        <taxon>Vicinamibacterales</taxon>
        <taxon>Vicinamibacteraceae</taxon>
        <taxon>Luteitalea</taxon>
    </lineage>
</organism>
<dbReference type="KEGG" id="abac:LuPra_05761"/>
<feature type="transmembrane region" description="Helical" evidence="1">
    <location>
        <begin position="46"/>
        <end position="65"/>
    </location>
</feature>
<keyword evidence="3" id="KW-1185">Reference proteome</keyword>
<dbReference type="AlphaFoldDB" id="A0A143PUX9"/>
<dbReference type="Proteomes" id="UP000076079">
    <property type="component" value="Chromosome"/>
</dbReference>
<sequence length="151" mass="16472">MNIRVRQLWAPVLSTFLISVAVQFVALRVPQLPPWVFFTRNGVSIVLAPLWILALPFIGALGAWISLRAGGNTRDRLLTALGSAWLNGAILTLGVPLSMIIERHFSLSIKLTAYIVYMIAWCLVPAVLLALGALPWLGRKATMRARGATGL</sequence>
<keyword evidence="1" id="KW-1133">Transmembrane helix</keyword>
<dbReference type="EMBL" id="CP015136">
    <property type="protein sequence ID" value="AMY12485.1"/>
    <property type="molecule type" value="Genomic_DNA"/>
</dbReference>
<reference evidence="3" key="2">
    <citation type="submission" date="2016-04" db="EMBL/GenBank/DDBJ databases">
        <title>First Complete Genome Sequence of a Subdivision 6 Acidobacterium.</title>
        <authorList>
            <person name="Huang S."/>
            <person name="Vieira S."/>
            <person name="Bunk B."/>
            <person name="Riedel T."/>
            <person name="Sproeer C."/>
            <person name="Overmann J."/>
        </authorList>
    </citation>
    <scope>NUCLEOTIDE SEQUENCE [LARGE SCALE GENOMIC DNA]</scope>
    <source>
        <strain evidence="3">DSM 100886 HEG_-6_39</strain>
    </source>
</reference>
<protein>
    <submittedName>
        <fullName evidence="2">Uncharacterized protein</fullName>
    </submittedName>
</protein>
<evidence type="ECO:0000256" key="1">
    <source>
        <dbReference type="SAM" id="Phobius"/>
    </source>
</evidence>
<keyword evidence="1" id="KW-0472">Membrane</keyword>